<evidence type="ECO:0000313" key="2">
    <source>
        <dbReference type="Proteomes" id="UP001595886"/>
    </source>
</evidence>
<sequence>MRPEAQQRLKELRELHEVETYLERARTHLGREPGDPELVAFVRLAEEVVTQERKRLGIAPSPNVGN</sequence>
<gene>
    <name evidence="1" type="ORF">ACFO6Q_18150</name>
</gene>
<organism evidence="1 2">
    <name type="scientific">Dokdonella ginsengisoli</name>
    <dbReference type="NCBI Taxonomy" id="363846"/>
    <lineage>
        <taxon>Bacteria</taxon>
        <taxon>Pseudomonadati</taxon>
        <taxon>Pseudomonadota</taxon>
        <taxon>Gammaproteobacteria</taxon>
        <taxon>Lysobacterales</taxon>
        <taxon>Rhodanobacteraceae</taxon>
        <taxon>Dokdonella</taxon>
    </lineage>
</organism>
<accession>A0ABV9R059</accession>
<evidence type="ECO:0008006" key="3">
    <source>
        <dbReference type="Google" id="ProtNLM"/>
    </source>
</evidence>
<proteinExistence type="predicted"/>
<reference evidence="2" key="1">
    <citation type="journal article" date="2019" name="Int. J. Syst. Evol. Microbiol.">
        <title>The Global Catalogue of Microorganisms (GCM) 10K type strain sequencing project: providing services to taxonomists for standard genome sequencing and annotation.</title>
        <authorList>
            <consortium name="The Broad Institute Genomics Platform"/>
            <consortium name="The Broad Institute Genome Sequencing Center for Infectious Disease"/>
            <person name="Wu L."/>
            <person name="Ma J."/>
        </authorList>
    </citation>
    <scope>NUCLEOTIDE SEQUENCE [LARGE SCALE GENOMIC DNA]</scope>
    <source>
        <strain evidence="2">CCUG 30340</strain>
    </source>
</reference>
<name>A0ABV9R059_9GAMM</name>
<evidence type="ECO:0000313" key="1">
    <source>
        <dbReference type="EMBL" id="MFC4822254.1"/>
    </source>
</evidence>
<dbReference type="RefSeq" id="WP_380022534.1">
    <property type="nucleotide sequence ID" value="NZ_JBHSHD010000016.1"/>
</dbReference>
<protein>
    <recommendedName>
        <fullName evidence="3">Histidine kinase</fullName>
    </recommendedName>
</protein>
<dbReference type="Proteomes" id="UP001595886">
    <property type="component" value="Unassembled WGS sequence"/>
</dbReference>
<keyword evidence="2" id="KW-1185">Reference proteome</keyword>
<dbReference type="EMBL" id="JBHSHD010000016">
    <property type="protein sequence ID" value="MFC4822254.1"/>
    <property type="molecule type" value="Genomic_DNA"/>
</dbReference>
<comment type="caution">
    <text evidence="1">The sequence shown here is derived from an EMBL/GenBank/DDBJ whole genome shotgun (WGS) entry which is preliminary data.</text>
</comment>